<dbReference type="PRINTS" id="PR00081">
    <property type="entry name" value="GDHRDH"/>
</dbReference>
<dbReference type="FunFam" id="3.40.50.720:FF:000084">
    <property type="entry name" value="Short-chain dehydrogenase reductase"/>
    <property type="match status" value="1"/>
</dbReference>
<dbReference type="GO" id="GO:0030497">
    <property type="term" value="P:fatty acid elongation"/>
    <property type="evidence" value="ECO:0007669"/>
    <property type="project" value="TreeGrafter"/>
</dbReference>
<dbReference type="Gene3D" id="3.40.50.720">
    <property type="entry name" value="NAD(P)-binding Rossmann-like Domain"/>
    <property type="match status" value="1"/>
</dbReference>
<proteinExistence type="inferred from homology"/>
<protein>
    <submittedName>
        <fullName evidence="2">Sorbitol dehydrogenase</fullName>
        <ecNumber evidence="2">1.1.1.14</ecNumber>
    </submittedName>
</protein>
<evidence type="ECO:0000313" key="2">
    <source>
        <dbReference type="EMBL" id="CAA9553445.1"/>
    </source>
</evidence>
<organism evidence="2">
    <name type="scientific">uncultured Thermomicrobiales bacterium</name>
    <dbReference type="NCBI Taxonomy" id="1645740"/>
    <lineage>
        <taxon>Bacteria</taxon>
        <taxon>Pseudomonadati</taxon>
        <taxon>Thermomicrobiota</taxon>
        <taxon>Thermomicrobia</taxon>
        <taxon>Thermomicrobiales</taxon>
        <taxon>environmental samples</taxon>
    </lineage>
</organism>
<dbReference type="NCBIfam" id="NF005472">
    <property type="entry name" value="PRK07067.1"/>
    <property type="match status" value="1"/>
</dbReference>
<sequence>MRLQGKVAIVTGAAQGIGRAIALAYAREGASVVVADMNADGARGVADEIAALGGPAGAAPFQIDVRDKDRAEAMVAAAVADFGGLDILVNNAGLLEIRPFFDTDEALWDKMFDVNCKGLLWCSQAAARRMVEQGRGGKIINLASQAGRRGEALVLAYCASKACVINMTQSMALALAPHKINVNAISPGVVDTAAWVKLDQQFADLLGMEPGEPKRTFTASIPLGRIEQPEDLTGMAIFLASAESDYITQQTYNVDGGNWPS</sequence>
<dbReference type="EMBL" id="CADCWG010000131">
    <property type="protein sequence ID" value="CAA9553445.1"/>
    <property type="molecule type" value="Genomic_DNA"/>
</dbReference>
<name>A0A6J4UKZ2_9BACT</name>
<dbReference type="SUPFAM" id="SSF51735">
    <property type="entry name" value="NAD(P)-binding Rossmann-fold domains"/>
    <property type="match status" value="1"/>
</dbReference>
<dbReference type="PANTHER" id="PTHR42760:SF40">
    <property type="entry name" value="3-OXOACYL-[ACYL-CARRIER-PROTEIN] REDUCTASE, CHLOROPLASTIC"/>
    <property type="match status" value="1"/>
</dbReference>
<dbReference type="EC" id="1.1.1.14" evidence="2"/>
<keyword evidence="2" id="KW-0560">Oxidoreductase</keyword>
<comment type="similarity">
    <text evidence="1">Belongs to the short-chain dehydrogenases/reductases (SDR) family.</text>
</comment>
<evidence type="ECO:0000256" key="1">
    <source>
        <dbReference type="ARBA" id="ARBA00006484"/>
    </source>
</evidence>
<gene>
    <name evidence="2" type="ORF">AVDCRST_MAG49-2038</name>
</gene>
<accession>A0A6J4UKZ2</accession>
<dbReference type="AlphaFoldDB" id="A0A6J4UKZ2"/>
<reference evidence="2" key="1">
    <citation type="submission" date="2020-02" db="EMBL/GenBank/DDBJ databases">
        <authorList>
            <person name="Meier V. D."/>
        </authorList>
    </citation>
    <scope>NUCLEOTIDE SEQUENCE</scope>
    <source>
        <strain evidence="2">AVDCRST_MAG49</strain>
    </source>
</reference>
<dbReference type="InterPro" id="IPR002347">
    <property type="entry name" value="SDR_fam"/>
</dbReference>
<dbReference type="NCBIfam" id="NF005559">
    <property type="entry name" value="PRK07231.1"/>
    <property type="match status" value="1"/>
</dbReference>
<dbReference type="PANTHER" id="PTHR42760">
    <property type="entry name" value="SHORT-CHAIN DEHYDROGENASES/REDUCTASES FAMILY MEMBER"/>
    <property type="match status" value="1"/>
</dbReference>
<dbReference type="Pfam" id="PF13561">
    <property type="entry name" value="adh_short_C2"/>
    <property type="match status" value="1"/>
</dbReference>
<dbReference type="GO" id="GO:0003939">
    <property type="term" value="F:L-iditol 2-dehydrogenase (NAD+) activity"/>
    <property type="evidence" value="ECO:0007669"/>
    <property type="project" value="UniProtKB-EC"/>
</dbReference>
<dbReference type="InterPro" id="IPR036291">
    <property type="entry name" value="NAD(P)-bd_dom_sf"/>
</dbReference>
<dbReference type="PRINTS" id="PR00080">
    <property type="entry name" value="SDRFAMILY"/>
</dbReference>